<keyword evidence="8" id="KW-1185">Reference proteome</keyword>
<dbReference type="AlphaFoldDB" id="A0A346AWZ1"/>
<name>A0A346AWZ1_9FIRM</name>
<dbReference type="PANTHER" id="PTHR11109:SF7">
    <property type="entry name" value="GTP CYCLOHYDROLASE 1"/>
    <property type="match status" value="1"/>
</dbReference>
<dbReference type="InterPro" id="IPR043133">
    <property type="entry name" value="GTP-CH-I_C/QueF"/>
</dbReference>
<dbReference type="Pfam" id="PF01227">
    <property type="entry name" value="GTP_cyclohydroI"/>
    <property type="match status" value="1"/>
</dbReference>
<reference evidence="7 8" key="1">
    <citation type="submission" date="2018-05" db="EMBL/GenBank/DDBJ databases">
        <title>Complete genome sequence of Megasphaera sp. AJH120T, isolated from the ceca of a chicken.</title>
        <authorList>
            <person name="Maki J."/>
            <person name="Looft T."/>
        </authorList>
    </citation>
    <scope>NUCLEOTIDE SEQUENCE [LARGE SCALE GENOMIC DNA]</scope>
    <source>
        <strain evidence="7 8">AJH120</strain>
    </source>
</reference>
<keyword evidence="5" id="KW-0862">Zinc</keyword>
<keyword evidence="5" id="KW-0547">Nucleotide-binding</keyword>
<dbReference type="EC" id="3.5.4.16" evidence="5"/>
<protein>
    <recommendedName>
        <fullName evidence="5">GTP cyclohydrolase 1</fullName>
        <ecNumber evidence="5">3.5.4.16</ecNumber>
    </recommendedName>
    <alternativeName>
        <fullName evidence="5">GTP cyclohydrolase I</fullName>
        <shortName evidence="5">GTP-CH-I</shortName>
    </alternativeName>
</protein>
<dbReference type="InterPro" id="IPR020602">
    <property type="entry name" value="GTP_CycHdrlase_I_dom"/>
</dbReference>
<accession>A0A346AWZ1</accession>
<evidence type="ECO:0000256" key="3">
    <source>
        <dbReference type="ARBA" id="ARBA00022563"/>
    </source>
</evidence>
<keyword evidence="4 5" id="KW-0378">Hydrolase</keyword>
<evidence type="ECO:0000259" key="6">
    <source>
        <dbReference type="Pfam" id="PF01227"/>
    </source>
</evidence>
<dbReference type="Gene3D" id="1.10.286.10">
    <property type="match status" value="1"/>
</dbReference>
<dbReference type="GO" id="GO:0005525">
    <property type="term" value="F:GTP binding"/>
    <property type="evidence" value="ECO:0007669"/>
    <property type="project" value="UniProtKB-KW"/>
</dbReference>
<feature type="binding site" evidence="5">
    <location>
        <position position="155"/>
    </location>
    <ligand>
        <name>Zn(2+)</name>
        <dbReference type="ChEBI" id="CHEBI:29105"/>
    </ligand>
</feature>
<feature type="binding site" evidence="5">
    <location>
        <position position="83"/>
    </location>
    <ligand>
        <name>Zn(2+)</name>
        <dbReference type="ChEBI" id="CHEBI:29105"/>
    </ligand>
</feature>
<keyword evidence="5" id="KW-0479">Metal-binding</keyword>
<dbReference type="SUPFAM" id="SSF55620">
    <property type="entry name" value="Tetrahydrobiopterin biosynthesis enzymes-like"/>
    <property type="match status" value="1"/>
</dbReference>
<dbReference type="InterPro" id="IPR018234">
    <property type="entry name" value="GTP_CycHdrlase_I_CS"/>
</dbReference>
<dbReference type="GO" id="GO:0006730">
    <property type="term" value="P:one-carbon metabolic process"/>
    <property type="evidence" value="ECO:0007669"/>
    <property type="project" value="UniProtKB-UniRule"/>
</dbReference>
<feature type="domain" description="GTP cyclohydrolase I" evidence="6">
    <location>
        <begin position="16"/>
        <end position="185"/>
    </location>
</feature>
<dbReference type="FunFam" id="3.30.1130.10:FF:000001">
    <property type="entry name" value="GTP cyclohydrolase 1"/>
    <property type="match status" value="1"/>
</dbReference>
<evidence type="ECO:0000256" key="2">
    <source>
        <dbReference type="ARBA" id="ARBA00005080"/>
    </source>
</evidence>
<dbReference type="InterPro" id="IPR001474">
    <property type="entry name" value="GTP_CycHdrlase_I"/>
</dbReference>
<dbReference type="Proteomes" id="UP000254337">
    <property type="component" value="Chromosome"/>
</dbReference>
<comment type="similarity">
    <text evidence="5">Belongs to the GTP cyclohydrolase I family.</text>
</comment>
<evidence type="ECO:0000313" key="7">
    <source>
        <dbReference type="EMBL" id="AXL20384.1"/>
    </source>
</evidence>
<proteinExistence type="inferred from homology"/>
<dbReference type="EMBL" id="CP029462">
    <property type="protein sequence ID" value="AXL20384.1"/>
    <property type="molecule type" value="Genomic_DNA"/>
</dbReference>
<dbReference type="GO" id="GO:0003934">
    <property type="term" value="F:GTP cyclohydrolase I activity"/>
    <property type="evidence" value="ECO:0007669"/>
    <property type="project" value="UniProtKB-UniRule"/>
</dbReference>
<dbReference type="PROSITE" id="PS00860">
    <property type="entry name" value="GTP_CYCLOHYDROL_1_2"/>
    <property type="match status" value="1"/>
</dbReference>
<feature type="binding site" evidence="5">
    <location>
        <position position="86"/>
    </location>
    <ligand>
        <name>Zn(2+)</name>
        <dbReference type="ChEBI" id="CHEBI:29105"/>
    </ligand>
</feature>
<dbReference type="OrthoDB" id="9801207at2"/>
<dbReference type="NCBIfam" id="NF006826">
    <property type="entry name" value="PRK09347.1-3"/>
    <property type="match status" value="1"/>
</dbReference>
<dbReference type="PROSITE" id="PS00859">
    <property type="entry name" value="GTP_CYCLOHYDROL_1_1"/>
    <property type="match status" value="1"/>
</dbReference>
<evidence type="ECO:0000256" key="4">
    <source>
        <dbReference type="ARBA" id="ARBA00022801"/>
    </source>
</evidence>
<dbReference type="GO" id="GO:0006729">
    <property type="term" value="P:tetrahydrobiopterin biosynthetic process"/>
    <property type="evidence" value="ECO:0007669"/>
    <property type="project" value="TreeGrafter"/>
</dbReference>
<evidence type="ECO:0000256" key="1">
    <source>
        <dbReference type="ARBA" id="ARBA00001052"/>
    </source>
</evidence>
<dbReference type="HAMAP" id="MF_00223">
    <property type="entry name" value="FolE"/>
    <property type="match status" value="1"/>
</dbReference>
<dbReference type="KEGG" id="meg:DKB62_01695"/>
<comment type="subunit">
    <text evidence="5">Homopolymer.</text>
</comment>
<dbReference type="GO" id="GO:0005737">
    <property type="term" value="C:cytoplasm"/>
    <property type="evidence" value="ECO:0007669"/>
    <property type="project" value="TreeGrafter"/>
</dbReference>
<keyword evidence="5" id="KW-0342">GTP-binding</keyword>
<dbReference type="GO" id="GO:0008270">
    <property type="term" value="F:zinc ion binding"/>
    <property type="evidence" value="ECO:0007669"/>
    <property type="project" value="UniProtKB-UniRule"/>
</dbReference>
<dbReference type="Gene3D" id="3.30.1130.10">
    <property type="match status" value="1"/>
</dbReference>
<dbReference type="UniPathway" id="UPA00848">
    <property type="reaction ID" value="UER00151"/>
</dbReference>
<dbReference type="RefSeq" id="WP_107195926.1">
    <property type="nucleotide sequence ID" value="NZ_CP029462.1"/>
</dbReference>
<keyword evidence="3 5" id="KW-0554">One-carbon metabolism</keyword>
<evidence type="ECO:0000256" key="5">
    <source>
        <dbReference type="HAMAP-Rule" id="MF_00223"/>
    </source>
</evidence>
<evidence type="ECO:0000313" key="8">
    <source>
        <dbReference type="Proteomes" id="UP000254337"/>
    </source>
</evidence>
<dbReference type="GO" id="GO:0046654">
    <property type="term" value="P:tetrahydrofolate biosynthetic process"/>
    <property type="evidence" value="ECO:0007669"/>
    <property type="project" value="UniProtKB-UniRule"/>
</dbReference>
<sequence length="210" mass="23072">MTTMTSSYPVNPEAVQAMKQFLEALGLDLTALGMEKTPYRVAEAFSQFFSGLRENPDDEWAAPILSQTNGLVAVRNIRFQSMCEHHLLPFFGTAHIAYYPQDGRIAGFGHFARAVGVLARRPQLQERLTEDLCQSLCRGLQPKGVLVVVKATHLCLMMREGMAADADIVTAATSGCLQAGTKEYDQAWKLLMGDAGAGTILMKEEESWTP</sequence>
<comment type="pathway">
    <text evidence="2 5">Cofactor biosynthesis; 7,8-dihydroneopterin triphosphate biosynthesis; 7,8-dihydroneopterin triphosphate from GTP: step 1/1.</text>
</comment>
<dbReference type="InterPro" id="IPR043134">
    <property type="entry name" value="GTP-CH-I_N"/>
</dbReference>
<gene>
    <name evidence="5" type="primary">folE</name>
    <name evidence="7" type="ORF">DKB62_01695</name>
</gene>
<comment type="catalytic activity">
    <reaction evidence="1 5">
        <text>GTP + H2O = 7,8-dihydroneopterin 3'-triphosphate + formate + H(+)</text>
        <dbReference type="Rhea" id="RHEA:17473"/>
        <dbReference type="ChEBI" id="CHEBI:15377"/>
        <dbReference type="ChEBI" id="CHEBI:15378"/>
        <dbReference type="ChEBI" id="CHEBI:15740"/>
        <dbReference type="ChEBI" id="CHEBI:37565"/>
        <dbReference type="ChEBI" id="CHEBI:58462"/>
        <dbReference type="EC" id="3.5.4.16"/>
    </reaction>
</comment>
<dbReference type="PANTHER" id="PTHR11109">
    <property type="entry name" value="GTP CYCLOHYDROLASE I"/>
    <property type="match status" value="1"/>
</dbReference>
<organism evidence="7 8">
    <name type="scientific">Megasphaera stantonii</name>
    <dbReference type="NCBI Taxonomy" id="2144175"/>
    <lineage>
        <taxon>Bacteria</taxon>
        <taxon>Bacillati</taxon>
        <taxon>Bacillota</taxon>
        <taxon>Negativicutes</taxon>
        <taxon>Veillonellales</taxon>
        <taxon>Veillonellaceae</taxon>
        <taxon>Megasphaera</taxon>
    </lineage>
</organism>